<accession>A0AAD5WJL9</accession>
<proteinExistence type="predicted"/>
<sequence length="200" mass="22657">MSGSTTTQEQQVEDVVMIPTEKPPLPLLFCQQHCVDARPPVYALVVDREVALLLGTGRLLLRHNVSFSIKQLLWVVFLPSKSETEAAYTKEFFCLVGTRDLMLITVNDCHPLRSRVQFDMHYLQRIRTTSEHEVRSAIELLEKRRAETSAQGTPVLHLESTRDILSKWTFAVKHLHVTAIAKSLLQDSAKPTLPRKQGSS</sequence>
<dbReference type="AlphaFoldDB" id="A0AAD5WJL9"/>
<evidence type="ECO:0000313" key="1">
    <source>
        <dbReference type="EMBL" id="KAJ1372757.1"/>
    </source>
</evidence>
<comment type="caution">
    <text evidence="1">The sequence shown here is derived from an EMBL/GenBank/DDBJ whole genome shotgun (WGS) entry which is preliminary data.</text>
</comment>
<name>A0AAD5WJL9_PARTN</name>
<evidence type="ECO:0000313" key="2">
    <source>
        <dbReference type="Proteomes" id="UP001196413"/>
    </source>
</evidence>
<organism evidence="1 2">
    <name type="scientific">Parelaphostrongylus tenuis</name>
    <name type="common">Meningeal worm</name>
    <dbReference type="NCBI Taxonomy" id="148309"/>
    <lineage>
        <taxon>Eukaryota</taxon>
        <taxon>Metazoa</taxon>
        <taxon>Ecdysozoa</taxon>
        <taxon>Nematoda</taxon>
        <taxon>Chromadorea</taxon>
        <taxon>Rhabditida</taxon>
        <taxon>Rhabditina</taxon>
        <taxon>Rhabditomorpha</taxon>
        <taxon>Strongyloidea</taxon>
        <taxon>Metastrongylidae</taxon>
        <taxon>Parelaphostrongylus</taxon>
    </lineage>
</organism>
<protein>
    <submittedName>
        <fullName evidence="1">Uncharacterized protein</fullName>
    </submittedName>
</protein>
<reference evidence="1" key="1">
    <citation type="submission" date="2021-06" db="EMBL/GenBank/DDBJ databases">
        <title>Parelaphostrongylus tenuis whole genome reference sequence.</title>
        <authorList>
            <person name="Garwood T.J."/>
            <person name="Larsen P.A."/>
            <person name="Fountain-Jones N.M."/>
            <person name="Garbe J.R."/>
            <person name="Macchietto M.G."/>
            <person name="Kania S.A."/>
            <person name="Gerhold R.W."/>
            <person name="Richards J.E."/>
            <person name="Wolf T.M."/>
        </authorList>
    </citation>
    <scope>NUCLEOTIDE SEQUENCE</scope>
    <source>
        <strain evidence="1">MNPRO001-30</strain>
        <tissue evidence="1">Meninges</tissue>
    </source>
</reference>
<keyword evidence="2" id="KW-1185">Reference proteome</keyword>
<gene>
    <name evidence="1" type="ORF">KIN20_035002</name>
</gene>
<dbReference type="Proteomes" id="UP001196413">
    <property type="component" value="Unassembled WGS sequence"/>
</dbReference>
<dbReference type="EMBL" id="JAHQIW010007181">
    <property type="protein sequence ID" value="KAJ1372757.1"/>
    <property type="molecule type" value="Genomic_DNA"/>
</dbReference>